<dbReference type="EMBL" id="LT840185">
    <property type="protein sequence ID" value="SMF66577.1"/>
    <property type="molecule type" value="Genomic_DNA"/>
</dbReference>
<dbReference type="InterPro" id="IPR010642">
    <property type="entry name" value="Invasion_prot_B"/>
</dbReference>
<feature type="chain" id="PRO_5013208270" description="Invasion associated locus B family protein" evidence="1">
    <location>
        <begin position="20"/>
        <end position="163"/>
    </location>
</feature>
<feature type="signal peptide" evidence="1">
    <location>
        <begin position="1"/>
        <end position="19"/>
    </location>
</feature>
<dbReference type="OrthoDB" id="7426653at2"/>
<organism evidence="2 3">
    <name type="scientific">Allosphingosinicella indica</name>
    <dbReference type="NCBI Taxonomy" id="941907"/>
    <lineage>
        <taxon>Bacteria</taxon>
        <taxon>Pseudomonadati</taxon>
        <taxon>Pseudomonadota</taxon>
        <taxon>Alphaproteobacteria</taxon>
        <taxon>Sphingomonadales</taxon>
        <taxon>Sphingomonadaceae</taxon>
        <taxon>Allosphingosinicella</taxon>
    </lineage>
</organism>
<dbReference type="AlphaFoldDB" id="A0A1X7GBM8"/>
<dbReference type="Proteomes" id="UP000192934">
    <property type="component" value="Chromosome I"/>
</dbReference>
<dbReference type="RefSeq" id="WP_085218151.1">
    <property type="nucleotide sequence ID" value="NZ_LT840185.1"/>
</dbReference>
<dbReference type="STRING" id="941907.SAMN06295910_1415"/>
<sequence>MRRAIFLLAIAVCTVPAAAPAERRAIGIFSTWGTFADANPRRCFAIVEPLRRARAGERSASASISYWPRRGIVGQFHARLSREKRPGSAVLLRIGDQTFQLLAGPGDAWAADPRTDAAIVSAMRSELEMTVETRATNGAPVRDRYPLQGAASAIDAAAVECAR</sequence>
<name>A0A1X7GBM8_9SPHN</name>
<reference evidence="3" key="1">
    <citation type="submission" date="2017-04" db="EMBL/GenBank/DDBJ databases">
        <authorList>
            <person name="Varghese N."/>
            <person name="Submissions S."/>
        </authorList>
    </citation>
    <scope>NUCLEOTIDE SEQUENCE [LARGE SCALE GENOMIC DNA]</scope>
    <source>
        <strain evidence="3">Dd16</strain>
    </source>
</reference>
<evidence type="ECO:0008006" key="4">
    <source>
        <dbReference type="Google" id="ProtNLM"/>
    </source>
</evidence>
<keyword evidence="3" id="KW-1185">Reference proteome</keyword>
<evidence type="ECO:0000256" key="1">
    <source>
        <dbReference type="SAM" id="SignalP"/>
    </source>
</evidence>
<proteinExistence type="predicted"/>
<protein>
    <recommendedName>
        <fullName evidence="4">Invasion associated locus B family protein</fullName>
    </recommendedName>
</protein>
<evidence type="ECO:0000313" key="3">
    <source>
        <dbReference type="Proteomes" id="UP000192934"/>
    </source>
</evidence>
<dbReference type="Pfam" id="PF06776">
    <property type="entry name" value="IalB"/>
    <property type="match status" value="1"/>
</dbReference>
<keyword evidence="1" id="KW-0732">Signal</keyword>
<gene>
    <name evidence="2" type="ORF">SAMN06295910_1415</name>
</gene>
<evidence type="ECO:0000313" key="2">
    <source>
        <dbReference type="EMBL" id="SMF66577.1"/>
    </source>
</evidence>
<accession>A0A1X7GBM8</accession>